<sequence length="112" mass="12236">MNNKKKKAAVKSIKKDINIALQDQLQEAMIQVVAGLGFDSKNTIKELKKASIKLATKITSKVKIIITKDEDFPAEEVVAEEAPIEEPAVVAPVVVEKKTATPRKRAVAKKTV</sequence>
<comment type="caution">
    <text evidence="1">The sequence shown here is derived from an EMBL/GenBank/DDBJ whole genome shotgun (WGS) entry which is preliminary data.</text>
</comment>
<dbReference type="EMBL" id="SNWM01000003">
    <property type="protein sequence ID" value="TDO21641.1"/>
    <property type="molecule type" value="Genomic_DNA"/>
</dbReference>
<accession>A0A4R6II72</accession>
<reference evidence="1 2" key="1">
    <citation type="submission" date="2019-03" db="EMBL/GenBank/DDBJ databases">
        <title>Genomic Encyclopedia of Archaeal and Bacterial Type Strains, Phase II (KMG-II): from individual species to whole genera.</title>
        <authorList>
            <person name="Goeker M."/>
        </authorList>
    </citation>
    <scope>NUCLEOTIDE SEQUENCE [LARGE SCALE GENOMIC DNA]</scope>
    <source>
        <strain evidence="1 2">DSM 19034</strain>
    </source>
</reference>
<evidence type="ECO:0000313" key="2">
    <source>
        <dbReference type="Proteomes" id="UP000295499"/>
    </source>
</evidence>
<gene>
    <name evidence="1" type="ORF">CLV32_2747</name>
</gene>
<dbReference type="Proteomes" id="UP000295499">
    <property type="component" value="Unassembled WGS sequence"/>
</dbReference>
<evidence type="ECO:0000313" key="1">
    <source>
        <dbReference type="EMBL" id="TDO21641.1"/>
    </source>
</evidence>
<keyword evidence="2" id="KW-1185">Reference proteome</keyword>
<proteinExistence type="predicted"/>
<dbReference type="AlphaFoldDB" id="A0A4R6II72"/>
<name>A0A4R6II72_9SPHI</name>
<protein>
    <submittedName>
        <fullName evidence="1">Uncharacterized protein</fullName>
    </submittedName>
</protein>
<organism evidence="1 2">
    <name type="scientific">Pedobacter duraquae</name>
    <dbReference type="NCBI Taxonomy" id="425511"/>
    <lineage>
        <taxon>Bacteria</taxon>
        <taxon>Pseudomonadati</taxon>
        <taxon>Bacteroidota</taxon>
        <taxon>Sphingobacteriia</taxon>
        <taxon>Sphingobacteriales</taxon>
        <taxon>Sphingobacteriaceae</taxon>
        <taxon>Pedobacter</taxon>
    </lineage>
</organism>
<dbReference type="RefSeq" id="WP_133556299.1">
    <property type="nucleotide sequence ID" value="NZ_SNWM01000003.1"/>
</dbReference>